<name>A0A8C2EKX8_CYPCA</name>
<protein>
    <recommendedName>
        <fullName evidence="2">Laminin G domain-containing protein</fullName>
    </recommendedName>
</protein>
<feature type="domain" description="Laminin G" evidence="2">
    <location>
        <begin position="1"/>
        <end position="129"/>
    </location>
</feature>
<dbReference type="CDD" id="cd00110">
    <property type="entry name" value="LamG"/>
    <property type="match status" value="2"/>
</dbReference>
<dbReference type="SMART" id="SM00282">
    <property type="entry name" value="LamG"/>
    <property type="match status" value="2"/>
</dbReference>
<dbReference type="Pfam" id="PF02210">
    <property type="entry name" value="Laminin_G_2"/>
    <property type="match status" value="1"/>
</dbReference>
<dbReference type="SUPFAM" id="SSF49899">
    <property type="entry name" value="Concanavalin A-like lectins/glucanases"/>
    <property type="match status" value="2"/>
</dbReference>
<dbReference type="InterPro" id="IPR050372">
    <property type="entry name" value="Neurexin-related_CASP"/>
</dbReference>
<dbReference type="AlphaFoldDB" id="A0A8C2EKX8"/>
<evidence type="ECO:0000313" key="3">
    <source>
        <dbReference type="Ensembl" id="ENSCCRP00020040037.1"/>
    </source>
</evidence>
<dbReference type="PANTHER" id="PTHR15036:SF81">
    <property type="entry name" value="LAMININ SUBUNIT ALPHA-1"/>
    <property type="match status" value="1"/>
</dbReference>
<evidence type="ECO:0000259" key="2">
    <source>
        <dbReference type="PROSITE" id="PS50025"/>
    </source>
</evidence>
<accession>A0A8C2EKX8</accession>
<dbReference type="PROSITE" id="PS50025">
    <property type="entry name" value="LAM_G_DOMAIN"/>
    <property type="match status" value="1"/>
</dbReference>
<dbReference type="Pfam" id="PF00054">
    <property type="entry name" value="Laminin_G_1"/>
    <property type="match status" value="1"/>
</dbReference>
<dbReference type="PANTHER" id="PTHR15036">
    <property type="entry name" value="PIKACHURIN-LIKE PROTEIN"/>
    <property type="match status" value="1"/>
</dbReference>
<dbReference type="InterPro" id="IPR013320">
    <property type="entry name" value="ConA-like_dom_sf"/>
</dbReference>
<dbReference type="Ensembl" id="ENSCCRT00020043699.1">
    <property type="protein sequence ID" value="ENSCCRP00020040037.1"/>
    <property type="gene ID" value="ENSCCRG00020017854.1"/>
</dbReference>
<dbReference type="Proteomes" id="UP000694701">
    <property type="component" value="Unplaced"/>
</dbReference>
<evidence type="ECO:0000256" key="1">
    <source>
        <dbReference type="PROSITE-ProRule" id="PRU00122"/>
    </source>
</evidence>
<proteinExistence type="predicted"/>
<dbReference type="InterPro" id="IPR001791">
    <property type="entry name" value="Laminin_G"/>
</dbReference>
<evidence type="ECO:0000313" key="4">
    <source>
        <dbReference type="Proteomes" id="UP000694701"/>
    </source>
</evidence>
<organism evidence="3 4">
    <name type="scientific">Cyprinus carpio</name>
    <name type="common">Common carp</name>
    <dbReference type="NCBI Taxonomy" id="7962"/>
    <lineage>
        <taxon>Eukaryota</taxon>
        <taxon>Metazoa</taxon>
        <taxon>Chordata</taxon>
        <taxon>Craniata</taxon>
        <taxon>Vertebrata</taxon>
        <taxon>Euteleostomi</taxon>
        <taxon>Actinopterygii</taxon>
        <taxon>Neopterygii</taxon>
        <taxon>Teleostei</taxon>
        <taxon>Ostariophysi</taxon>
        <taxon>Cypriniformes</taxon>
        <taxon>Cyprinidae</taxon>
        <taxon>Cyprininae</taxon>
        <taxon>Cyprinus</taxon>
    </lineage>
</organism>
<comment type="caution">
    <text evidence="1">Lacks conserved residue(s) required for the propagation of feature annotation.</text>
</comment>
<reference evidence="3" key="1">
    <citation type="submission" date="2025-08" db="UniProtKB">
        <authorList>
            <consortium name="Ensembl"/>
        </authorList>
    </citation>
    <scope>IDENTIFICATION</scope>
</reference>
<dbReference type="Gene3D" id="2.60.120.200">
    <property type="match status" value="3"/>
</dbReference>
<sequence length="267" mass="28384">MANANQQDYAVLQVQGGRLLLSCDLGKGPAHVTLTTPINDGLWHTVKAEFSKKTVMVSVDGTESDRTPTKGHTLDVEGKLYLGGLPATYTARRIGNVTHSLAACVQDVMFSGVRMNLSAALSSHAAGACFRRAQSGSFFSGSGYAAFMKEGYNVGSDLTVSLDFRSTAPDGVLLGISSTKVDAIGLELVSGQVNITNTFCVSETKNPIYVGGYPADVKQNCLSSREPFRGCMRNLRVFKGHVSDVLDFSAAFAHPHVFPHSCPDTAA</sequence>